<dbReference type="GO" id="GO:0003824">
    <property type="term" value="F:catalytic activity"/>
    <property type="evidence" value="ECO:0007669"/>
    <property type="project" value="InterPro"/>
</dbReference>
<dbReference type="Gene3D" id="3.80.30.20">
    <property type="entry name" value="tm_1862 like domain"/>
    <property type="match status" value="1"/>
</dbReference>
<dbReference type="InterPro" id="IPR006638">
    <property type="entry name" value="Elp3/MiaA/NifB-like_rSAM"/>
</dbReference>
<dbReference type="HOGENOM" id="CLU_042889_0_0_2"/>
<dbReference type="InterPro" id="IPR023404">
    <property type="entry name" value="rSAM_horseshoe"/>
</dbReference>
<dbReference type="InterPro" id="IPR058240">
    <property type="entry name" value="rSAM_sf"/>
</dbReference>
<keyword evidence="4" id="KW-0408">Iron</keyword>
<dbReference type="GeneID" id="10823175"/>
<name>F7XP81_METZD</name>
<keyword evidence="2" id="KW-0949">S-adenosyl-L-methionine</keyword>
<dbReference type="RefSeq" id="WP_013898812.1">
    <property type="nucleotide sequence ID" value="NC_015676.1"/>
</dbReference>
<dbReference type="Proteomes" id="UP000006622">
    <property type="component" value="Chromosome"/>
</dbReference>
<dbReference type="SFLD" id="SFLDG01082">
    <property type="entry name" value="B12-binding_domain_containing"/>
    <property type="match status" value="1"/>
</dbReference>
<evidence type="ECO:0000256" key="3">
    <source>
        <dbReference type="ARBA" id="ARBA00022723"/>
    </source>
</evidence>
<protein>
    <submittedName>
        <fullName evidence="8">Radical SAM domain protein</fullName>
    </submittedName>
</protein>
<dbReference type="InterPro" id="IPR007197">
    <property type="entry name" value="rSAM"/>
</dbReference>
<dbReference type="PANTHER" id="PTHR43409">
    <property type="entry name" value="ANAEROBIC MAGNESIUM-PROTOPORPHYRIN IX MONOMETHYL ESTER CYCLASE-RELATED"/>
    <property type="match status" value="1"/>
</dbReference>
<evidence type="ECO:0000256" key="2">
    <source>
        <dbReference type="ARBA" id="ARBA00022691"/>
    </source>
</evidence>
<feature type="domain" description="Radical SAM core" evidence="7">
    <location>
        <begin position="135"/>
        <end position="369"/>
    </location>
</feature>
<dbReference type="Pfam" id="PF02310">
    <property type="entry name" value="B12-binding"/>
    <property type="match status" value="1"/>
</dbReference>
<evidence type="ECO:0000256" key="5">
    <source>
        <dbReference type="ARBA" id="ARBA00023014"/>
    </source>
</evidence>
<dbReference type="InterPro" id="IPR051198">
    <property type="entry name" value="BchE-like"/>
</dbReference>
<dbReference type="CDD" id="cd01335">
    <property type="entry name" value="Radical_SAM"/>
    <property type="match status" value="1"/>
</dbReference>
<sequence>MDIHFRWNRKSAYSLAALAPLIKGACFSTKPENGIMIYSFSTKQSEMFFDEVKRAKTDSIFIAGGPHPSGEPEQTLEYFDYVVIGEGEDTLPHLVQSLLSGSSVEHVKGIACRSEDGRIFYTGQRDQVELDRYPCFDPQILFSPIEISRGCPWNCRYCQTPNLFGNEMRHRSISSILKCARHYSDLRFTSSNAFAYGSDGITPRYDKVEKLLTKLNSLDSRNIYFGTFPSEVRPEFVTDRALELIVEYCTNSTINMGAQSGSPRMLNKMSRGHNVDDIVIAVERCIDHAISPVVDFIVGLPDETDYDQEQSIDLIKWICSRGGKVRAHHFTPLPGTGYCRSQPSQISRNTKKILGKLALDGKVTGSWER</sequence>
<dbReference type="InterPro" id="IPR006158">
    <property type="entry name" value="Cobalamin-bd"/>
</dbReference>
<dbReference type="Pfam" id="PF04055">
    <property type="entry name" value="Radical_SAM"/>
    <property type="match status" value="1"/>
</dbReference>
<evidence type="ECO:0000256" key="1">
    <source>
        <dbReference type="ARBA" id="ARBA00001966"/>
    </source>
</evidence>
<dbReference type="AlphaFoldDB" id="F7XP81"/>
<keyword evidence="5" id="KW-0411">Iron-sulfur</keyword>
<evidence type="ECO:0000313" key="8">
    <source>
        <dbReference type="EMBL" id="AEH61376.1"/>
    </source>
</evidence>
<evidence type="ECO:0000313" key="9">
    <source>
        <dbReference type="Proteomes" id="UP000006622"/>
    </source>
</evidence>
<keyword evidence="9" id="KW-1185">Reference proteome</keyword>
<dbReference type="Gene3D" id="3.40.50.280">
    <property type="entry name" value="Cobalamin-binding domain"/>
    <property type="match status" value="1"/>
</dbReference>
<dbReference type="PROSITE" id="PS51332">
    <property type="entry name" value="B12_BINDING"/>
    <property type="match status" value="1"/>
</dbReference>
<dbReference type="GO" id="GO:0046872">
    <property type="term" value="F:metal ion binding"/>
    <property type="evidence" value="ECO:0007669"/>
    <property type="project" value="UniProtKB-KW"/>
</dbReference>
<dbReference type="OrthoDB" id="2305at2157"/>
<reference evidence="8 9" key="1">
    <citation type="submission" date="2010-07" db="EMBL/GenBank/DDBJ databases">
        <title>The complete genome of Methanosalsum zhilinae DSM 4017.</title>
        <authorList>
            <consortium name="US DOE Joint Genome Institute (JGI-PGF)"/>
            <person name="Lucas S."/>
            <person name="Copeland A."/>
            <person name="Lapidus A."/>
            <person name="Glavina del Rio T."/>
            <person name="Dalin E."/>
            <person name="Tice H."/>
            <person name="Bruce D."/>
            <person name="Goodwin L."/>
            <person name="Pitluck S."/>
            <person name="Kyrpides N."/>
            <person name="Mavromatis K."/>
            <person name="Ovchinnikova G."/>
            <person name="Daligault H."/>
            <person name="Detter J.C."/>
            <person name="Han C."/>
            <person name="Tapia R."/>
            <person name="Larimer F."/>
            <person name="Land M."/>
            <person name="Hauser L."/>
            <person name="Markowitz V."/>
            <person name="Cheng J.-F."/>
            <person name="Hugenholtz P."/>
            <person name="Woyke T."/>
            <person name="Wu D."/>
            <person name="Spring S."/>
            <person name="Schueler E."/>
            <person name="Brambilla E."/>
            <person name="Klenk H.-P."/>
            <person name="Eisen J.A."/>
        </authorList>
    </citation>
    <scope>NUCLEOTIDE SEQUENCE [LARGE SCALE GENOMIC DNA]</scope>
    <source>
        <strain evidence="9">DSM 4017 / NBRC 107636 / OCM 62 / WeN5</strain>
    </source>
</reference>
<dbReference type="InterPro" id="IPR023980">
    <property type="entry name" value="CHP04013_B12-bd/rSAM"/>
</dbReference>
<dbReference type="GO" id="GO:0031419">
    <property type="term" value="F:cobalamin binding"/>
    <property type="evidence" value="ECO:0007669"/>
    <property type="project" value="InterPro"/>
</dbReference>
<dbReference type="STRING" id="679901.Mzhil_1537"/>
<dbReference type="KEGG" id="mzh:Mzhil_1537"/>
<gene>
    <name evidence="8" type="ordered locus">Mzhil_1537</name>
</gene>
<keyword evidence="3" id="KW-0479">Metal-binding</keyword>
<comment type="cofactor">
    <cofactor evidence="1">
        <name>[4Fe-4S] cluster</name>
        <dbReference type="ChEBI" id="CHEBI:49883"/>
    </cofactor>
</comment>
<evidence type="ECO:0000256" key="4">
    <source>
        <dbReference type="ARBA" id="ARBA00023004"/>
    </source>
</evidence>
<dbReference type="EMBL" id="CP002101">
    <property type="protein sequence ID" value="AEH61376.1"/>
    <property type="molecule type" value="Genomic_DNA"/>
</dbReference>
<dbReference type="PANTHER" id="PTHR43409:SF17">
    <property type="entry name" value="METHYLTHIOTRANSFERASE MJ0865-RELATED"/>
    <property type="match status" value="1"/>
</dbReference>
<dbReference type="NCBIfam" id="TIGR04013">
    <property type="entry name" value="B12_SAM_MJ_1487"/>
    <property type="match status" value="1"/>
</dbReference>
<accession>F7XP81</accession>
<dbReference type="SUPFAM" id="SSF102114">
    <property type="entry name" value="Radical SAM enzymes"/>
    <property type="match status" value="1"/>
</dbReference>
<evidence type="ECO:0000259" key="6">
    <source>
        <dbReference type="PROSITE" id="PS51332"/>
    </source>
</evidence>
<dbReference type="GO" id="GO:0051536">
    <property type="term" value="F:iron-sulfur cluster binding"/>
    <property type="evidence" value="ECO:0007669"/>
    <property type="project" value="UniProtKB-KW"/>
</dbReference>
<organism evidence="8 9">
    <name type="scientific">Methanosalsum zhilinae (strain DSM 4017 / NBRC 107636 / OCM 62 / WeN5)</name>
    <name type="common">Methanohalophilus zhilinae</name>
    <dbReference type="NCBI Taxonomy" id="679901"/>
    <lineage>
        <taxon>Archaea</taxon>
        <taxon>Methanobacteriati</taxon>
        <taxon>Methanobacteriota</taxon>
        <taxon>Stenosarchaea group</taxon>
        <taxon>Methanomicrobia</taxon>
        <taxon>Methanosarcinales</taxon>
        <taxon>Methanosarcinaceae</taxon>
        <taxon>Methanosalsum</taxon>
    </lineage>
</organism>
<evidence type="ECO:0000259" key="7">
    <source>
        <dbReference type="PROSITE" id="PS51918"/>
    </source>
</evidence>
<dbReference type="SFLD" id="SFLDS00029">
    <property type="entry name" value="Radical_SAM"/>
    <property type="match status" value="1"/>
</dbReference>
<proteinExistence type="predicted"/>
<dbReference type="PROSITE" id="PS51918">
    <property type="entry name" value="RADICAL_SAM"/>
    <property type="match status" value="1"/>
</dbReference>
<dbReference type="SMART" id="SM00729">
    <property type="entry name" value="Elp3"/>
    <property type="match status" value="1"/>
</dbReference>
<feature type="domain" description="B12-binding" evidence="6">
    <location>
        <begin position="1"/>
        <end position="105"/>
    </location>
</feature>